<proteinExistence type="predicted"/>
<keyword evidence="1" id="KW-0175">Coiled coil</keyword>
<name>A0A8S1TRG8_9CILI</name>
<keyword evidence="3" id="KW-1185">Reference proteome</keyword>
<evidence type="ECO:0000256" key="1">
    <source>
        <dbReference type="SAM" id="Coils"/>
    </source>
</evidence>
<sequence>MMEYKVEMCQEHSQEAIVAIDEAEQDLKIRKLCLQCLAKGYKRKITLLKDSINQVEETKAQIKQDRQCQLQNNLESLRSLVQNIEQLKDFYIQKIETTIEFVKKWIIQIQNMEEEFMNKISSHDQNDIQQFLSFIQQQQDIQIKE</sequence>
<dbReference type="Proteomes" id="UP000689195">
    <property type="component" value="Unassembled WGS sequence"/>
</dbReference>
<reference evidence="2" key="1">
    <citation type="submission" date="2021-01" db="EMBL/GenBank/DDBJ databases">
        <authorList>
            <consortium name="Genoscope - CEA"/>
            <person name="William W."/>
        </authorList>
    </citation>
    <scope>NUCLEOTIDE SEQUENCE</scope>
</reference>
<comment type="caution">
    <text evidence="2">The sequence shown here is derived from an EMBL/GenBank/DDBJ whole genome shotgun (WGS) entry which is preliminary data.</text>
</comment>
<dbReference type="AlphaFoldDB" id="A0A8S1TRG8"/>
<accession>A0A8S1TRG8</accession>
<gene>
    <name evidence="2" type="ORF">PPENT_87.1.T0270039</name>
</gene>
<dbReference type="EMBL" id="CAJJDO010000027">
    <property type="protein sequence ID" value="CAD8155335.1"/>
    <property type="molecule type" value="Genomic_DNA"/>
</dbReference>
<feature type="coiled-coil region" evidence="1">
    <location>
        <begin position="38"/>
        <end position="94"/>
    </location>
</feature>
<organism evidence="2 3">
    <name type="scientific">Paramecium pentaurelia</name>
    <dbReference type="NCBI Taxonomy" id="43138"/>
    <lineage>
        <taxon>Eukaryota</taxon>
        <taxon>Sar</taxon>
        <taxon>Alveolata</taxon>
        <taxon>Ciliophora</taxon>
        <taxon>Intramacronucleata</taxon>
        <taxon>Oligohymenophorea</taxon>
        <taxon>Peniculida</taxon>
        <taxon>Parameciidae</taxon>
        <taxon>Paramecium</taxon>
    </lineage>
</organism>
<protein>
    <submittedName>
        <fullName evidence="2">Uncharacterized protein</fullName>
    </submittedName>
</protein>
<evidence type="ECO:0000313" key="2">
    <source>
        <dbReference type="EMBL" id="CAD8155335.1"/>
    </source>
</evidence>
<evidence type="ECO:0000313" key="3">
    <source>
        <dbReference type="Proteomes" id="UP000689195"/>
    </source>
</evidence>